<dbReference type="NCBIfam" id="TIGR00757">
    <property type="entry name" value="RNaseEG"/>
    <property type="match status" value="1"/>
</dbReference>
<dbReference type="InterPro" id="IPR019307">
    <property type="entry name" value="RNA-bd_AU-1/RNase_E/G"/>
</dbReference>
<keyword evidence="4" id="KW-0460">Magnesium</keyword>
<comment type="cofactor">
    <cofactor evidence="1">
        <name>Mg(2+)</name>
        <dbReference type="ChEBI" id="CHEBI:18420"/>
    </cofactor>
</comment>
<evidence type="ECO:0000313" key="8">
    <source>
        <dbReference type="Proteomes" id="UP001597541"/>
    </source>
</evidence>
<evidence type="ECO:0000256" key="5">
    <source>
        <dbReference type="ARBA" id="ARBA00022884"/>
    </source>
</evidence>
<evidence type="ECO:0000256" key="2">
    <source>
        <dbReference type="ARBA" id="ARBA00022723"/>
    </source>
</evidence>
<dbReference type="CDD" id="cd04453">
    <property type="entry name" value="S1_RNase_E"/>
    <property type="match status" value="1"/>
</dbReference>
<dbReference type="PROSITE" id="PS50126">
    <property type="entry name" value="S1"/>
    <property type="match status" value="1"/>
</dbReference>
<dbReference type="Gene3D" id="2.40.50.140">
    <property type="entry name" value="Nucleic acid-binding proteins"/>
    <property type="match status" value="1"/>
</dbReference>
<evidence type="ECO:0000256" key="3">
    <source>
        <dbReference type="ARBA" id="ARBA00022801"/>
    </source>
</evidence>
<dbReference type="InterPro" id="IPR004659">
    <property type="entry name" value="RNase_E/G"/>
</dbReference>
<keyword evidence="3" id="KW-0378">Hydrolase</keyword>
<dbReference type="Pfam" id="PF10150">
    <property type="entry name" value="RNase_E_G"/>
    <property type="match status" value="1"/>
</dbReference>
<evidence type="ECO:0000256" key="4">
    <source>
        <dbReference type="ARBA" id="ARBA00022842"/>
    </source>
</evidence>
<dbReference type="PANTHER" id="PTHR30001">
    <property type="entry name" value="RIBONUCLEASE"/>
    <property type="match status" value="1"/>
</dbReference>
<evidence type="ECO:0000256" key="1">
    <source>
        <dbReference type="ARBA" id="ARBA00001946"/>
    </source>
</evidence>
<dbReference type="SMART" id="SM00316">
    <property type="entry name" value="S1"/>
    <property type="match status" value="1"/>
</dbReference>
<dbReference type="PANTHER" id="PTHR30001:SF0">
    <property type="entry name" value="RIBONUCLEASE G"/>
    <property type="match status" value="1"/>
</dbReference>
<accession>A0ABW5PC81</accession>
<sequence length="418" mass="47336">MNELIVHCGENRTEVALLEHGKLVEFYEEHKQERTMAGNIYRARVVNVLPGMQAAFVDIGQKKNAFLYVDDLLDPHLEKQPKNKPSITALVREGEELLVQVTKEPSGSKGARVTTHFALPGRCMVYMPFADYVGVSRKLGSEAERNRLKLLGEQLREPGEGIILRTAAEGAGAEQLSYDLLFLRKLWTSIYERRKESEAPCLLYGELDVVPRLVRDAFTTEIDRMSINEQDKLQSIVSLLQGFAPELVSRVTYAPTPESRSRMQGIERELERSFQRKVSLASGGYLVVDSTEALTVIDVNTGKYIGTDGKDSLELTVFDTNMEAAEEIARLLRLRDIGGIVIVDFIDMQQDRHKEEVQERLVSTMKKDRSKHHVIGWTKLGLMELTRRKIRENISQRFIETCQACKGSGKVAVRTRKL</sequence>
<feature type="domain" description="S1 motif" evidence="6">
    <location>
        <begin position="38"/>
        <end position="116"/>
    </location>
</feature>
<name>A0ABW5PC81_9BACL</name>
<keyword evidence="8" id="KW-1185">Reference proteome</keyword>
<keyword evidence="2" id="KW-0479">Metal-binding</keyword>
<protein>
    <submittedName>
        <fullName evidence="7">Rne/Rng family ribonuclease</fullName>
    </submittedName>
</protein>
<gene>
    <name evidence="7" type="ORF">ACFSUF_09095</name>
</gene>
<dbReference type="SUPFAM" id="SSF50249">
    <property type="entry name" value="Nucleic acid-binding proteins"/>
    <property type="match status" value="1"/>
</dbReference>
<comment type="caution">
    <text evidence="7">The sequence shown here is derived from an EMBL/GenBank/DDBJ whole genome shotgun (WGS) entry which is preliminary data.</text>
</comment>
<dbReference type="RefSeq" id="WP_377602252.1">
    <property type="nucleotide sequence ID" value="NZ_JBHUME010000007.1"/>
</dbReference>
<evidence type="ECO:0000313" key="7">
    <source>
        <dbReference type="EMBL" id="MFD2612576.1"/>
    </source>
</evidence>
<organism evidence="7 8">
    <name type="scientific">Paenibacillus gansuensis</name>
    <dbReference type="NCBI Taxonomy" id="306542"/>
    <lineage>
        <taxon>Bacteria</taxon>
        <taxon>Bacillati</taxon>
        <taxon>Bacillota</taxon>
        <taxon>Bacilli</taxon>
        <taxon>Bacillales</taxon>
        <taxon>Paenibacillaceae</taxon>
        <taxon>Paenibacillus</taxon>
    </lineage>
</organism>
<dbReference type="InterPro" id="IPR003029">
    <property type="entry name" value="S1_domain"/>
</dbReference>
<dbReference type="EMBL" id="JBHUME010000007">
    <property type="protein sequence ID" value="MFD2612576.1"/>
    <property type="molecule type" value="Genomic_DNA"/>
</dbReference>
<dbReference type="InterPro" id="IPR012340">
    <property type="entry name" value="NA-bd_OB-fold"/>
</dbReference>
<reference evidence="8" key="1">
    <citation type="journal article" date="2019" name="Int. J. Syst. Evol. Microbiol.">
        <title>The Global Catalogue of Microorganisms (GCM) 10K type strain sequencing project: providing services to taxonomists for standard genome sequencing and annotation.</title>
        <authorList>
            <consortium name="The Broad Institute Genomics Platform"/>
            <consortium name="The Broad Institute Genome Sequencing Center for Infectious Disease"/>
            <person name="Wu L."/>
            <person name="Ma J."/>
        </authorList>
    </citation>
    <scope>NUCLEOTIDE SEQUENCE [LARGE SCALE GENOMIC DNA]</scope>
    <source>
        <strain evidence="8">KCTC 3950</strain>
    </source>
</reference>
<keyword evidence="5" id="KW-0694">RNA-binding</keyword>
<dbReference type="Proteomes" id="UP001597541">
    <property type="component" value="Unassembled WGS sequence"/>
</dbReference>
<evidence type="ECO:0000259" key="6">
    <source>
        <dbReference type="PROSITE" id="PS50126"/>
    </source>
</evidence>
<proteinExistence type="predicted"/>